<dbReference type="AlphaFoldDB" id="A0A3B4ADX1"/>
<dbReference type="Proteomes" id="UP000261520">
    <property type="component" value="Unplaced"/>
</dbReference>
<evidence type="ECO:0000256" key="9">
    <source>
        <dbReference type="ARBA" id="ARBA00047462"/>
    </source>
</evidence>
<dbReference type="InterPro" id="IPR008271">
    <property type="entry name" value="Ser/Thr_kinase_AS"/>
</dbReference>
<evidence type="ECO:0000256" key="3">
    <source>
        <dbReference type="ARBA" id="ARBA00022527"/>
    </source>
</evidence>
<evidence type="ECO:0000256" key="2">
    <source>
        <dbReference type="ARBA" id="ARBA00012428"/>
    </source>
</evidence>
<evidence type="ECO:0000256" key="5">
    <source>
        <dbReference type="ARBA" id="ARBA00022741"/>
    </source>
</evidence>
<feature type="domain" description="Cyclic nucleotide-binding" evidence="11">
    <location>
        <begin position="9"/>
        <end position="101"/>
    </location>
</feature>
<dbReference type="PROSITE" id="PS00108">
    <property type="entry name" value="PROTEIN_KINASE_ST"/>
    <property type="match status" value="1"/>
</dbReference>
<name>A0A3B4ADX1_9GOBI</name>
<dbReference type="SUPFAM" id="SSF56112">
    <property type="entry name" value="Protein kinase-like (PK-like)"/>
    <property type="match status" value="1"/>
</dbReference>
<dbReference type="InterPro" id="IPR000595">
    <property type="entry name" value="cNMP-bd_dom"/>
</dbReference>
<evidence type="ECO:0000256" key="8">
    <source>
        <dbReference type="ARBA" id="ARBA00047298"/>
    </source>
</evidence>
<feature type="domain" description="AGC-kinase C-terminal" evidence="12">
    <location>
        <begin position="339"/>
        <end position="380"/>
    </location>
</feature>
<dbReference type="GO" id="GO:0004692">
    <property type="term" value="F:cGMP-dependent protein kinase activity"/>
    <property type="evidence" value="ECO:0007669"/>
    <property type="project" value="UniProtKB-EC"/>
</dbReference>
<evidence type="ECO:0000259" key="11">
    <source>
        <dbReference type="PROSITE" id="PS50042"/>
    </source>
</evidence>
<keyword evidence="5" id="KW-0547">Nucleotide-binding</keyword>
<feature type="domain" description="Protein kinase" evidence="10">
    <location>
        <begin position="82"/>
        <end position="338"/>
    </location>
</feature>
<dbReference type="PROSITE" id="PS50011">
    <property type="entry name" value="PROTEIN_KINASE_DOM"/>
    <property type="match status" value="1"/>
</dbReference>
<dbReference type="InterPro" id="IPR011009">
    <property type="entry name" value="Kinase-like_dom_sf"/>
</dbReference>
<dbReference type="GO" id="GO:0005524">
    <property type="term" value="F:ATP binding"/>
    <property type="evidence" value="ECO:0007669"/>
    <property type="project" value="UniProtKB-KW"/>
</dbReference>
<dbReference type="SMART" id="SM00100">
    <property type="entry name" value="cNMP"/>
    <property type="match status" value="1"/>
</dbReference>
<dbReference type="Ensembl" id="ENSPMGT00000015822.1">
    <property type="protein sequence ID" value="ENSPMGP00000014839.1"/>
    <property type="gene ID" value="ENSPMGG00000012159.1"/>
</dbReference>
<dbReference type="EC" id="2.7.11.12" evidence="2"/>
<evidence type="ECO:0000256" key="7">
    <source>
        <dbReference type="ARBA" id="ARBA00022840"/>
    </source>
</evidence>
<evidence type="ECO:0000259" key="10">
    <source>
        <dbReference type="PROSITE" id="PS50011"/>
    </source>
</evidence>
<sequence>LFSVCSVPFLQTLPEDVIMKLSDLMEEMHFAEGEYILRQGTKGDAFYIITTEKKDSDKEEAVVSMLSEGQWFGEKALLREEVHTTNVIAEGDVTCLLIDRDDKSCFAMRVLKKQLILSSGQQEHVLRERDILMKAHCPFIVRLFRTLQNADCLYMLTEVGAGGDLLSLLKEKGTLDDSSTRFYVACVVEGLTFLHCRGVIYRDVKPENVVLDEHGYGKLIGSGCLKKLDMSKKTWTFCGTPGYLAPEIILNQGHGVSADMWSLGVFVFELLSGRLPFCGFEPMMILTETIRGIDHLDFPKTISKSASSLIKRLCRNNPSERLSSQRNGAKDIHKHKWFEGFDWEALCRLTLPAPIVPKVSPSSSHYLEDSGEFYTSWDEF</sequence>
<evidence type="ECO:0000256" key="1">
    <source>
        <dbReference type="ARBA" id="ARBA00006352"/>
    </source>
</evidence>
<reference evidence="13" key="2">
    <citation type="submission" date="2025-09" db="UniProtKB">
        <authorList>
            <consortium name="Ensembl"/>
        </authorList>
    </citation>
    <scope>IDENTIFICATION</scope>
</reference>
<dbReference type="Pfam" id="PF00069">
    <property type="entry name" value="Pkinase"/>
    <property type="match status" value="1"/>
</dbReference>
<dbReference type="PROSITE" id="PS50042">
    <property type="entry name" value="CNMP_BINDING_3"/>
    <property type="match status" value="1"/>
</dbReference>
<evidence type="ECO:0000259" key="12">
    <source>
        <dbReference type="PROSITE" id="PS51285"/>
    </source>
</evidence>
<comment type="similarity">
    <text evidence="1">Belongs to the protein kinase superfamily. AGC Ser/Thr protein kinase family. cGMP subfamily.</text>
</comment>
<dbReference type="PANTHER" id="PTHR24353">
    <property type="entry name" value="CYCLIC NUCLEOTIDE-DEPENDENT PROTEIN KINASE"/>
    <property type="match status" value="1"/>
</dbReference>
<keyword evidence="3" id="KW-0723">Serine/threonine-protein kinase</keyword>
<proteinExistence type="inferred from homology"/>
<reference evidence="13" key="1">
    <citation type="submission" date="2025-08" db="UniProtKB">
        <authorList>
            <consortium name="Ensembl"/>
        </authorList>
    </citation>
    <scope>IDENTIFICATION</scope>
</reference>
<organism evidence="13 14">
    <name type="scientific">Periophthalmus magnuspinnatus</name>
    <dbReference type="NCBI Taxonomy" id="409849"/>
    <lineage>
        <taxon>Eukaryota</taxon>
        <taxon>Metazoa</taxon>
        <taxon>Chordata</taxon>
        <taxon>Craniata</taxon>
        <taxon>Vertebrata</taxon>
        <taxon>Euteleostomi</taxon>
        <taxon>Actinopterygii</taxon>
        <taxon>Neopterygii</taxon>
        <taxon>Teleostei</taxon>
        <taxon>Neoteleostei</taxon>
        <taxon>Acanthomorphata</taxon>
        <taxon>Gobiaria</taxon>
        <taxon>Gobiiformes</taxon>
        <taxon>Gobioidei</taxon>
        <taxon>Gobiidae</taxon>
        <taxon>Oxudercinae</taxon>
        <taxon>Periophthalmus</taxon>
    </lineage>
</organism>
<dbReference type="InterPro" id="IPR000719">
    <property type="entry name" value="Prot_kinase_dom"/>
</dbReference>
<dbReference type="SUPFAM" id="SSF51206">
    <property type="entry name" value="cAMP-binding domain-like"/>
    <property type="match status" value="1"/>
</dbReference>
<dbReference type="PROSITE" id="PS51285">
    <property type="entry name" value="AGC_KINASE_CTER"/>
    <property type="match status" value="1"/>
</dbReference>
<evidence type="ECO:0000256" key="6">
    <source>
        <dbReference type="ARBA" id="ARBA00022777"/>
    </source>
</evidence>
<dbReference type="InterPro" id="IPR018490">
    <property type="entry name" value="cNMP-bd_dom_sf"/>
</dbReference>
<protein>
    <recommendedName>
        <fullName evidence="2">cGMP-dependent protein kinase</fullName>
        <ecNumber evidence="2">2.7.11.12</ecNumber>
    </recommendedName>
</protein>
<dbReference type="Gene3D" id="1.10.510.10">
    <property type="entry name" value="Transferase(Phosphotransferase) domain 1"/>
    <property type="match status" value="1"/>
</dbReference>
<keyword evidence="14" id="KW-1185">Reference proteome</keyword>
<dbReference type="Gene3D" id="3.30.200.20">
    <property type="entry name" value="Phosphorylase Kinase, domain 1"/>
    <property type="match status" value="1"/>
</dbReference>
<evidence type="ECO:0000256" key="4">
    <source>
        <dbReference type="ARBA" id="ARBA00022679"/>
    </source>
</evidence>
<dbReference type="CDD" id="cd00038">
    <property type="entry name" value="CAP_ED"/>
    <property type="match status" value="1"/>
</dbReference>
<dbReference type="InterPro" id="IPR000961">
    <property type="entry name" value="AGC-kinase_C"/>
</dbReference>
<dbReference type="SMART" id="SM00220">
    <property type="entry name" value="S_TKc"/>
    <property type="match status" value="1"/>
</dbReference>
<evidence type="ECO:0000313" key="14">
    <source>
        <dbReference type="Proteomes" id="UP000261520"/>
    </source>
</evidence>
<comment type="catalytic activity">
    <reaction evidence="9">
        <text>L-seryl-[protein] + ATP = O-phospho-L-seryl-[protein] + ADP + H(+)</text>
        <dbReference type="Rhea" id="RHEA:17989"/>
        <dbReference type="Rhea" id="RHEA-COMP:9863"/>
        <dbReference type="Rhea" id="RHEA-COMP:11604"/>
        <dbReference type="ChEBI" id="CHEBI:15378"/>
        <dbReference type="ChEBI" id="CHEBI:29999"/>
        <dbReference type="ChEBI" id="CHEBI:30616"/>
        <dbReference type="ChEBI" id="CHEBI:83421"/>
        <dbReference type="ChEBI" id="CHEBI:456216"/>
        <dbReference type="EC" id="2.7.11.12"/>
    </reaction>
</comment>
<keyword evidence="7" id="KW-0067">ATP-binding</keyword>
<accession>A0A3B4ADX1</accession>
<dbReference type="PANTHER" id="PTHR24353:SF68">
    <property type="match status" value="1"/>
</dbReference>
<comment type="catalytic activity">
    <reaction evidence="8">
        <text>L-threonyl-[protein] + ATP = O-phospho-L-threonyl-[protein] + ADP + H(+)</text>
        <dbReference type="Rhea" id="RHEA:46608"/>
        <dbReference type="Rhea" id="RHEA-COMP:11060"/>
        <dbReference type="Rhea" id="RHEA-COMP:11605"/>
        <dbReference type="ChEBI" id="CHEBI:15378"/>
        <dbReference type="ChEBI" id="CHEBI:30013"/>
        <dbReference type="ChEBI" id="CHEBI:30616"/>
        <dbReference type="ChEBI" id="CHEBI:61977"/>
        <dbReference type="ChEBI" id="CHEBI:456216"/>
        <dbReference type="EC" id="2.7.11.12"/>
    </reaction>
</comment>
<keyword evidence="4" id="KW-0808">Transferase</keyword>
<keyword evidence="6" id="KW-0418">Kinase</keyword>
<evidence type="ECO:0000313" key="13">
    <source>
        <dbReference type="Ensembl" id="ENSPMGP00000014839.1"/>
    </source>
</evidence>